<dbReference type="InterPro" id="IPR012132">
    <property type="entry name" value="GMC_OxRdtase"/>
</dbReference>
<organism evidence="9 10">
    <name type="scientific">Mycena albidolilacea</name>
    <dbReference type="NCBI Taxonomy" id="1033008"/>
    <lineage>
        <taxon>Eukaryota</taxon>
        <taxon>Fungi</taxon>
        <taxon>Dikarya</taxon>
        <taxon>Basidiomycota</taxon>
        <taxon>Agaricomycotina</taxon>
        <taxon>Agaricomycetes</taxon>
        <taxon>Agaricomycetidae</taxon>
        <taxon>Agaricales</taxon>
        <taxon>Marasmiineae</taxon>
        <taxon>Mycenaceae</taxon>
        <taxon>Mycena</taxon>
    </lineage>
</organism>
<evidence type="ECO:0000256" key="1">
    <source>
        <dbReference type="ARBA" id="ARBA00001974"/>
    </source>
</evidence>
<accession>A0AAD7EC27</accession>
<dbReference type="PANTHER" id="PTHR11552:SF147">
    <property type="entry name" value="CHOLINE DEHYDROGENASE, MITOCHONDRIAL"/>
    <property type="match status" value="1"/>
</dbReference>
<dbReference type="PROSITE" id="PS00624">
    <property type="entry name" value="GMC_OXRED_2"/>
    <property type="match status" value="1"/>
</dbReference>
<dbReference type="InterPro" id="IPR007867">
    <property type="entry name" value="GMC_OxRtase_C"/>
</dbReference>
<gene>
    <name evidence="9" type="ORF">DFH08DRAFT_944244</name>
</gene>
<reference evidence="9" key="1">
    <citation type="submission" date="2023-03" db="EMBL/GenBank/DDBJ databases">
        <title>Massive genome expansion in bonnet fungi (Mycena s.s.) driven by repeated elements and novel gene families across ecological guilds.</title>
        <authorList>
            <consortium name="Lawrence Berkeley National Laboratory"/>
            <person name="Harder C.B."/>
            <person name="Miyauchi S."/>
            <person name="Viragh M."/>
            <person name="Kuo A."/>
            <person name="Thoen E."/>
            <person name="Andreopoulos B."/>
            <person name="Lu D."/>
            <person name="Skrede I."/>
            <person name="Drula E."/>
            <person name="Henrissat B."/>
            <person name="Morin E."/>
            <person name="Kohler A."/>
            <person name="Barry K."/>
            <person name="LaButti K."/>
            <person name="Morin E."/>
            <person name="Salamov A."/>
            <person name="Lipzen A."/>
            <person name="Mereny Z."/>
            <person name="Hegedus B."/>
            <person name="Baldrian P."/>
            <person name="Stursova M."/>
            <person name="Weitz H."/>
            <person name="Taylor A."/>
            <person name="Grigoriev I.V."/>
            <person name="Nagy L.G."/>
            <person name="Martin F."/>
            <person name="Kauserud H."/>
        </authorList>
    </citation>
    <scope>NUCLEOTIDE SEQUENCE</scope>
    <source>
        <strain evidence="9">CBHHK002</strain>
    </source>
</reference>
<evidence type="ECO:0000256" key="4">
    <source>
        <dbReference type="ARBA" id="ARBA00022827"/>
    </source>
</evidence>
<feature type="signal peptide" evidence="7">
    <location>
        <begin position="1"/>
        <end position="19"/>
    </location>
</feature>
<keyword evidence="3" id="KW-0285">Flavoprotein</keyword>
<dbReference type="SUPFAM" id="SSF54373">
    <property type="entry name" value="FAD-linked reductases, C-terminal domain"/>
    <property type="match status" value="1"/>
</dbReference>
<keyword evidence="4 6" id="KW-0274">FAD</keyword>
<keyword evidence="10" id="KW-1185">Reference proteome</keyword>
<protein>
    <submittedName>
        <fullName evidence="9">Aryl-alcohol-oxidase from pleurotus Eryingii</fullName>
    </submittedName>
</protein>
<feature type="active site" description="Proton acceptor" evidence="5">
    <location>
        <position position="569"/>
    </location>
</feature>
<evidence type="ECO:0000313" key="9">
    <source>
        <dbReference type="EMBL" id="KAJ7309346.1"/>
    </source>
</evidence>
<keyword evidence="7" id="KW-0732">Signal</keyword>
<evidence type="ECO:0000256" key="6">
    <source>
        <dbReference type="PIRSR" id="PIRSR000137-2"/>
    </source>
</evidence>
<sequence length="590" mass="63742">MTWTTSILILTLGATLCSCAILESVADLNKLNLKFDFIVVGGGNAGNVVANRLSENPEHSVLVLEAGGSNANVLPIIVPFFSPRATPNTPQDWNYSTVPQAALNHRSVDYPRGFVLGGSSSVNYLAYTRGTKEDYDRWAKVTGDDGWSWDKLVPYMKKNEHFVLPSDFHNATKEFNPAVHGFTGINSVTLHNFATPIDSRIIETTTELAEYPFNLDMNSGNHLGIGWEQQTVKDGSRSSSATSYLAPQFVARPNLNVLLNARVTRVLPTTSNAFRTVEFVQDLNGEKYTITAAKEVILSSGSVGTPNILLHSGIGNSSALTSVGIKPLHNLPSVGQNMSDHPLLLLSFLVNSTDTWETAERNTTLAAEQLAQWNATGTGPLGDSPLTHLGFFRIPDNSSIFKTFPDPAAGPNTAHFEFMFGNGKFRAPPATGNFFSITPVVVSPSARGSVILNSSDLFADPVIDPNLLGDDLDFFIMREALKSAFRFAAAPAWKDYIISPFGINSTATDAELDEFIRENAGSIFHPVGTSKMSPKGATWGVVDPDLRVKGLSGLRVVDVSIAPLIPATHTQVSAYIIGERASDIIKAAWN</sequence>
<name>A0AAD7EC27_9AGAR</name>
<dbReference type="Gene3D" id="3.50.50.60">
    <property type="entry name" value="FAD/NAD(P)-binding domain"/>
    <property type="match status" value="1"/>
</dbReference>
<dbReference type="Pfam" id="PF05199">
    <property type="entry name" value="GMC_oxred_C"/>
    <property type="match status" value="1"/>
</dbReference>
<dbReference type="PIRSF" id="PIRSF000137">
    <property type="entry name" value="Alcohol_oxidase"/>
    <property type="match status" value="1"/>
</dbReference>
<dbReference type="EMBL" id="JARIHO010000082">
    <property type="protein sequence ID" value="KAJ7309346.1"/>
    <property type="molecule type" value="Genomic_DNA"/>
</dbReference>
<evidence type="ECO:0000313" key="10">
    <source>
        <dbReference type="Proteomes" id="UP001218218"/>
    </source>
</evidence>
<evidence type="ECO:0000256" key="5">
    <source>
        <dbReference type="PIRSR" id="PIRSR000137-1"/>
    </source>
</evidence>
<dbReference type="SUPFAM" id="SSF51905">
    <property type="entry name" value="FAD/NAD(P)-binding domain"/>
    <property type="match status" value="1"/>
</dbReference>
<dbReference type="InterPro" id="IPR000172">
    <property type="entry name" value="GMC_OxRdtase_N"/>
</dbReference>
<comment type="cofactor">
    <cofactor evidence="1 6">
        <name>FAD</name>
        <dbReference type="ChEBI" id="CHEBI:57692"/>
    </cofactor>
</comment>
<dbReference type="Gene3D" id="3.30.560.10">
    <property type="entry name" value="Glucose Oxidase, domain 3"/>
    <property type="match status" value="1"/>
</dbReference>
<dbReference type="Pfam" id="PF00732">
    <property type="entry name" value="GMC_oxred_N"/>
    <property type="match status" value="1"/>
</dbReference>
<feature type="domain" description="Glucose-methanol-choline oxidoreductase N-terminal" evidence="8">
    <location>
        <begin position="301"/>
        <end position="315"/>
    </location>
</feature>
<dbReference type="InterPro" id="IPR036188">
    <property type="entry name" value="FAD/NAD-bd_sf"/>
</dbReference>
<dbReference type="Proteomes" id="UP001218218">
    <property type="component" value="Unassembled WGS sequence"/>
</dbReference>
<feature type="binding site" evidence="6">
    <location>
        <position position="263"/>
    </location>
    <ligand>
        <name>FAD</name>
        <dbReference type="ChEBI" id="CHEBI:57692"/>
    </ligand>
</feature>
<dbReference type="PANTHER" id="PTHR11552">
    <property type="entry name" value="GLUCOSE-METHANOL-CHOLINE GMC OXIDOREDUCTASE"/>
    <property type="match status" value="1"/>
</dbReference>
<dbReference type="AlphaFoldDB" id="A0AAD7EC27"/>
<dbReference type="GO" id="GO:0050660">
    <property type="term" value="F:flavin adenine dinucleotide binding"/>
    <property type="evidence" value="ECO:0007669"/>
    <property type="project" value="InterPro"/>
</dbReference>
<dbReference type="GO" id="GO:0016614">
    <property type="term" value="F:oxidoreductase activity, acting on CH-OH group of donors"/>
    <property type="evidence" value="ECO:0007669"/>
    <property type="project" value="InterPro"/>
</dbReference>
<feature type="chain" id="PRO_5042265750" evidence="7">
    <location>
        <begin position="20"/>
        <end position="590"/>
    </location>
</feature>
<feature type="active site" description="Proton donor" evidence="5">
    <location>
        <position position="525"/>
    </location>
</feature>
<evidence type="ECO:0000256" key="7">
    <source>
        <dbReference type="SAM" id="SignalP"/>
    </source>
</evidence>
<comment type="similarity">
    <text evidence="2">Belongs to the GMC oxidoreductase family.</text>
</comment>
<evidence type="ECO:0000256" key="2">
    <source>
        <dbReference type="ARBA" id="ARBA00010790"/>
    </source>
</evidence>
<feature type="binding site" evidence="6">
    <location>
        <position position="115"/>
    </location>
    <ligand>
        <name>FAD</name>
        <dbReference type="ChEBI" id="CHEBI:57692"/>
    </ligand>
</feature>
<evidence type="ECO:0000259" key="8">
    <source>
        <dbReference type="PROSITE" id="PS00624"/>
    </source>
</evidence>
<proteinExistence type="inferred from homology"/>
<evidence type="ECO:0000256" key="3">
    <source>
        <dbReference type="ARBA" id="ARBA00022630"/>
    </source>
</evidence>
<comment type="caution">
    <text evidence="9">The sequence shown here is derived from an EMBL/GenBank/DDBJ whole genome shotgun (WGS) entry which is preliminary data.</text>
</comment>